<dbReference type="InterPro" id="IPR000515">
    <property type="entry name" value="MetI-like"/>
</dbReference>
<comment type="caution">
    <text evidence="10">The sequence shown here is derived from an EMBL/GenBank/DDBJ whole genome shotgun (WGS) entry which is preliminary data.</text>
</comment>
<feature type="transmembrane region" description="Helical" evidence="8">
    <location>
        <begin position="5"/>
        <end position="24"/>
    </location>
</feature>
<organism evidence="10 11">
    <name type="scientific">Rhizobium lemnae</name>
    <dbReference type="NCBI Taxonomy" id="1214924"/>
    <lineage>
        <taxon>Bacteria</taxon>
        <taxon>Pseudomonadati</taxon>
        <taxon>Pseudomonadota</taxon>
        <taxon>Alphaproteobacteria</taxon>
        <taxon>Hyphomicrobiales</taxon>
        <taxon>Rhizobiaceae</taxon>
        <taxon>Rhizobium/Agrobacterium group</taxon>
        <taxon>Rhizobium</taxon>
    </lineage>
</organism>
<evidence type="ECO:0000256" key="3">
    <source>
        <dbReference type="ARBA" id="ARBA00022448"/>
    </source>
</evidence>
<gene>
    <name evidence="10" type="ORF">ACFOVS_19740</name>
</gene>
<dbReference type="InterPro" id="IPR035906">
    <property type="entry name" value="MetI-like_sf"/>
</dbReference>
<evidence type="ECO:0000256" key="4">
    <source>
        <dbReference type="ARBA" id="ARBA00022475"/>
    </source>
</evidence>
<feature type="transmembrane region" description="Helical" evidence="8">
    <location>
        <begin position="78"/>
        <end position="102"/>
    </location>
</feature>
<sequence length="259" mass="28020">MITRVIFIVIMAVGLGAPLSLVMLEVTADPIAAWQAIERSTPSFIRTVLLSSLVPLLSLFPSVALASSLRRCHPLVRLIGIVLCSIPLFLNLLVVIIAWMLILEPRGLVAVMWSTLGLCGSPPQLLFTPIATVLAMVYVVTPVMALMILQAMMRTDAFMLEAAKLLAVPPVVRFVLVELGSVAPTIIASILAGYLISLNLYLIPEYLTGPELTTLGFLIQQNVLQSFNITRASAQSLMLVAAAVAPVLIALWVERALRR</sequence>
<reference evidence="11" key="1">
    <citation type="journal article" date="2019" name="Int. J. Syst. Evol. Microbiol.">
        <title>The Global Catalogue of Microorganisms (GCM) 10K type strain sequencing project: providing services to taxonomists for standard genome sequencing and annotation.</title>
        <authorList>
            <consortium name="The Broad Institute Genomics Platform"/>
            <consortium name="The Broad Institute Genome Sequencing Center for Infectious Disease"/>
            <person name="Wu L."/>
            <person name="Ma J."/>
        </authorList>
    </citation>
    <scope>NUCLEOTIDE SEQUENCE [LARGE SCALE GENOMIC DNA]</scope>
    <source>
        <strain evidence="11">TBRC 5781</strain>
    </source>
</reference>
<keyword evidence="11" id="KW-1185">Reference proteome</keyword>
<feature type="domain" description="ABC transmembrane type-1" evidence="9">
    <location>
        <begin position="44"/>
        <end position="250"/>
    </location>
</feature>
<evidence type="ECO:0000259" key="9">
    <source>
        <dbReference type="PROSITE" id="PS50928"/>
    </source>
</evidence>
<keyword evidence="5 8" id="KW-0812">Transmembrane</keyword>
<protein>
    <submittedName>
        <fullName evidence="10">ABC transporter permease</fullName>
    </submittedName>
</protein>
<proteinExistence type="inferred from homology"/>
<dbReference type="PANTHER" id="PTHR42929:SF1">
    <property type="entry name" value="INNER MEMBRANE ABC TRANSPORTER PERMEASE PROTEIN YDCU-RELATED"/>
    <property type="match status" value="1"/>
</dbReference>
<dbReference type="PROSITE" id="PS50928">
    <property type="entry name" value="ABC_TM1"/>
    <property type="match status" value="1"/>
</dbReference>
<dbReference type="EMBL" id="JBHSBD010000100">
    <property type="protein sequence ID" value="MFC3970323.1"/>
    <property type="molecule type" value="Genomic_DNA"/>
</dbReference>
<feature type="transmembrane region" description="Helical" evidence="8">
    <location>
        <begin position="44"/>
        <end position="66"/>
    </location>
</feature>
<evidence type="ECO:0000256" key="2">
    <source>
        <dbReference type="ARBA" id="ARBA00007069"/>
    </source>
</evidence>
<keyword evidence="4" id="KW-1003">Cell membrane</keyword>
<accession>A0ABV8EEH5</accession>
<keyword evidence="6 8" id="KW-1133">Transmembrane helix</keyword>
<keyword evidence="7 8" id="KW-0472">Membrane</keyword>
<keyword evidence="3" id="KW-0813">Transport</keyword>
<evidence type="ECO:0000256" key="1">
    <source>
        <dbReference type="ARBA" id="ARBA00004651"/>
    </source>
</evidence>
<comment type="similarity">
    <text evidence="2">Belongs to the binding-protein-dependent transport system permease family. CysTW subfamily.</text>
</comment>
<dbReference type="SUPFAM" id="SSF161098">
    <property type="entry name" value="MetI-like"/>
    <property type="match status" value="1"/>
</dbReference>
<evidence type="ECO:0000256" key="6">
    <source>
        <dbReference type="ARBA" id="ARBA00022989"/>
    </source>
</evidence>
<dbReference type="RefSeq" id="WP_247261120.1">
    <property type="nucleotide sequence ID" value="NZ_JALJQZ010000016.1"/>
</dbReference>
<dbReference type="Gene3D" id="1.10.3720.10">
    <property type="entry name" value="MetI-like"/>
    <property type="match status" value="1"/>
</dbReference>
<evidence type="ECO:0000313" key="10">
    <source>
        <dbReference type="EMBL" id="MFC3970323.1"/>
    </source>
</evidence>
<feature type="transmembrane region" description="Helical" evidence="8">
    <location>
        <begin position="126"/>
        <end position="149"/>
    </location>
</feature>
<feature type="transmembrane region" description="Helical" evidence="8">
    <location>
        <begin position="232"/>
        <end position="253"/>
    </location>
</feature>
<dbReference type="PANTHER" id="PTHR42929">
    <property type="entry name" value="INNER MEMBRANE ABC TRANSPORTER PERMEASE PROTEIN YDCU-RELATED-RELATED"/>
    <property type="match status" value="1"/>
</dbReference>
<feature type="transmembrane region" description="Helical" evidence="8">
    <location>
        <begin position="170"/>
        <end position="196"/>
    </location>
</feature>
<dbReference type="Proteomes" id="UP001595697">
    <property type="component" value="Unassembled WGS sequence"/>
</dbReference>
<evidence type="ECO:0000313" key="11">
    <source>
        <dbReference type="Proteomes" id="UP001595697"/>
    </source>
</evidence>
<comment type="subcellular location">
    <subcellularLocation>
        <location evidence="1">Cell membrane</location>
        <topology evidence="1">Multi-pass membrane protein</topology>
    </subcellularLocation>
</comment>
<evidence type="ECO:0000256" key="7">
    <source>
        <dbReference type="ARBA" id="ARBA00023136"/>
    </source>
</evidence>
<name>A0ABV8EEH5_9HYPH</name>
<evidence type="ECO:0000256" key="5">
    <source>
        <dbReference type="ARBA" id="ARBA00022692"/>
    </source>
</evidence>
<evidence type="ECO:0000256" key="8">
    <source>
        <dbReference type="SAM" id="Phobius"/>
    </source>
</evidence>